<dbReference type="EMBL" id="JBEUSY010000132">
    <property type="protein sequence ID" value="KAL1244567.1"/>
    <property type="molecule type" value="Genomic_DNA"/>
</dbReference>
<organism evidence="2 3">
    <name type="scientific">Trichinella spiralis</name>
    <name type="common">Trichina worm</name>
    <dbReference type="NCBI Taxonomy" id="6334"/>
    <lineage>
        <taxon>Eukaryota</taxon>
        <taxon>Metazoa</taxon>
        <taxon>Ecdysozoa</taxon>
        <taxon>Nematoda</taxon>
        <taxon>Enoplea</taxon>
        <taxon>Dorylaimia</taxon>
        <taxon>Trichinellida</taxon>
        <taxon>Trichinellidae</taxon>
        <taxon>Trichinella</taxon>
    </lineage>
</organism>
<gene>
    <name evidence="2" type="ORF">TSPI_06056</name>
</gene>
<proteinExistence type="predicted"/>
<protein>
    <submittedName>
        <fullName evidence="2">Flap endonuclease</fullName>
    </submittedName>
</protein>
<name>A0ABR3KVN9_TRISP</name>
<reference evidence="2 3" key="1">
    <citation type="submission" date="2024-07" db="EMBL/GenBank/DDBJ databases">
        <title>Enhanced genomic and transcriptomic resources for Trichinella pseudospiralis and T. spiralis underpin the discovery of pronounced molecular differences between stages and species.</title>
        <authorList>
            <person name="Pasi K.K."/>
            <person name="La Rosa G."/>
            <person name="Gomez-Morales M.A."/>
            <person name="Tosini F."/>
            <person name="Sumanam S."/>
            <person name="Young N.D."/>
            <person name="Chang B.C."/>
            <person name="Robin G.B."/>
        </authorList>
    </citation>
    <scope>NUCLEOTIDE SEQUENCE [LARGE SCALE GENOMIC DNA]</scope>
    <source>
        <strain evidence="2">ISS534</strain>
    </source>
</reference>
<feature type="region of interest" description="Disordered" evidence="1">
    <location>
        <begin position="143"/>
        <end position="167"/>
    </location>
</feature>
<sequence length="167" mass="18815">MPLLQFELASVRFKCGITHDCGVYKGQGRNQRELMTHAYWEFLVKGKQLQFPIPLKKTFYSIAKSFQDAHAACLIQISRQQWIQSVHASKEFHTATVTARLDHFILPVQFVAVHLFARVSLGQVAFIGSAHSSKLSALEMHQDQNNQHGNKLNASKKSTFPLPISAP</sequence>
<comment type="caution">
    <text evidence="2">The sequence shown here is derived from an EMBL/GenBank/DDBJ whole genome shotgun (WGS) entry which is preliminary data.</text>
</comment>
<keyword evidence="2" id="KW-0540">Nuclease</keyword>
<keyword evidence="3" id="KW-1185">Reference proteome</keyword>
<evidence type="ECO:0000256" key="1">
    <source>
        <dbReference type="SAM" id="MobiDB-lite"/>
    </source>
</evidence>
<dbReference type="Proteomes" id="UP001558632">
    <property type="component" value="Unassembled WGS sequence"/>
</dbReference>
<evidence type="ECO:0000313" key="2">
    <source>
        <dbReference type="EMBL" id="KAL1244567.1"/>
    </source>
</evidence>
<keyword evidence="2" id="KW-0255">Endonuclease</keyword>
<evidence type="ECO:0000313" key="3">
    <source>
        <dbReference type="Proteomes" id="UP001558632"/>
    </source>
</evidence>
<feature type="compositionally biased region" description="Polar residues" evidence="1">
    <location>
        <begin position="143"/>
        <end position="158"/>
    </location>
</feature>
<accession>A0ABR3KVN9</accession>
<keyword evidence="2" id="KW-0378">Hydrolase</keyword>
<dbReference type="GO" id="GO:0004519">
    <property type="term" value="F:endonuclease activity"/>
    <property type="evidence" value="ECO:0007669"/>
    <property type="project" value="UniProtKB-KW"/>
</dbReference>